<evidence type="ECO:0000256" key="1">
    <source>
        <dbReference type="SAM" id="MobiDB-lite"/>
    </source>
</evidence>
<protein>
    <submittedName>
        <fullName evidence="2">Uncharacterized protein</fullName>
    </submittedName>
</protein>
<name>A0A9D4JU82_DREPO</name>
<organism evidence="2 3">
    <name type="scientific">Dreissena polymorpha</name>
    <name type="common">Zebra mussel</name>
    <name type="synonym">Mytilus polymorpha</name>
    <dbReference type="NCBI Taxonomy" id="45954"/>
    <lineage>
        <taxon>Eukaryota</taxon>
        <taxon>Metazoa</taxon>
        <taxon>Spiralia</taxon>
        <taxon>Lophotrochozoa</taxon>
        <taxon>Mollusca</taxon>
        <taxon>Bivalvia</taxon>
        <taxon>Autobranchia</taxon>
        <taxon>Heteroconchia</taxon>
        <taxon>Euheterodonta</taxon>
        <taxon>Imparidentia</taxon>
        <taxon>Neoheterodontei</taxon>
        <taxon>Myida</taxon>
        <taxon>Dreissenoidea</taxon>
        <taxon>Dreissenidae</taxon>
        <taxon>Dreissena</taxon>
    </lineage>
</organism>
<reference evidence="2" key="1">
    <citation type="journal article" date="2019" name="bioRxiv">
        <title>The Genome of the Zebra Mussel, Dreissena polymorpha: A Resource for Invasive Species Research.</title>
        <authorList>
            <person name="McCartney M.A."/>
            <person name="Auch B."/>
            <person name="Kono T."/>
            <person name="Mallez S."/>
            <person name="Zhang Y."/>
            <person name="Obille A."/>
            <person name="Becker A."/>
            <person name="Abrahante J.E."/>
            <person name="Garbe J."/>
            <person name="Badalamenti J.P."/>
            <person name="Herman A."/>
            <person name="Mangelson H."/>
            <person name="Liachko I."/>
            <person name="Sullivan S."/>
            <person name="Sone E.D."/>
            <person name="Koren S."/>
            <person name="Silverstein K.A.T."/>
            <person name="Beckman K.B."/>
            <person name="Gohl D.M."/>
        </authorList>
    </citation>
    <scope>NUCLEOTIDE SEQUENCE</scope>
    <source>
        <strain evidence="2">Duluth1</strain>
        <tissue evidence="2">Whole animal</tissue>
    </source>
</reference>
<gene>
    <name evidence="2" type="ORF">DPMN_126181</name>
</gene>
<proteinExistence type="predicted"/>
<keyword evidence="3" id="KW-1185">Reference proteome</keyword>
<evidence type="ECO:0000313" key="3">
    <source>
        <dbReference type="Proteomes" id="UP000828390"/>
    </source>
</evidence>
<accession>A0A9D4JU82</accession>
<dbReference type="Proteomes" id="UP000828390">
    <property type="component" value="Unassembled WGS sequence"/>
</dbReference>
<feature type="region of interest" description="Disordered" evidence="1">
    <location>
        <begin position="29"/>
        <end position="51"/>
    </location>
</feature>
<reference evidence="2" key="2">
    <citation type="submission" date="2020-11" db="EMBL/GenBank/DDBJ databases">
        <authorList>
            <person name="McCartney M.A."/>
            <person name="Auch B."/>
            <person name="Kono T."/>
            <person name="Mallez S."/>
            <person name="Becker A."/>
            <person name="Gohl D.M."/>
            <person name="Silverstein K.A.T."/>
            <person name="Koren S."/>
            <person name="Bechman K.B."/>
            <person name="Herman A."/>
            <person name="Abrahante J.E."/>
            <person name="Garbe J."/>
        </authorList>
    </citation>
    <scope>NUCLEOTIDE SEQUENCE</scope>
    <source>
        <strain evidence="2">Duluth1</strain>
        <tissue evidence="2">Whole animal</tissue>
    </source>
</reference>
<dbReference type="EMBL" id="JAIWYP010000005">
    <property type="protein sequence ID" value="KAH3824346.1"/>
    <property type="molecule type" value="Genomic_DNA"/>
</dbReference>
<dbReference type="AlphaFoldDB" id="A0A9D4JU82"/>
<sequence length="191" mass="20543">MGDAMNMMKIYSHVQLACAAAPMDSQKGEREVSRCDHEVRRAPSPGTVSGSEVDKLTQVVDRILGSVERLSNSCGSQDDDSRVRQPVQVFRSDGGERLYGENAAEGSNEDGTQNMGFNKQRQVRCPRVRVAAVHVGIGTNMRTKGDPAQMLTMGALGTGKTTGTVVDTQIKMSTPRDRSEAGMVQIGTSIP</sequence>
<feature type="compositionally biased region" description="Basic and acidic residues" evidence="1">
    <location>
        <begin position="29"/>
        <end position="41"/>
    </location>
</feature>
<comment type="caution">
    <text evidence="2">The sequence shown here is derived from an EMBL/GenBank/DDBJ whole genome shotgun (WGS) entry which is preliminary data.</text>
</comment>
<evidence type="ECO:0000313" key="2">
    <source>
        <dbReference type="EMBL" id="KAH3824346.1"/>
    </source>
</evidence>